<name>A0A7R8X1S6_9CRUS</name>
<dbReference type="EMBL" id="OB698923">
    <property type="protein sequence ID" value="CAD7238279.1"/>
    <property type="molecule type" value="Genomic_DNA"/>
</dbReference>
<reference evidence="1" key="1">
    <citation type="submission" date="2020-11" db="EMBL/GenBank/DDBJ databases">
        <authorList>
            <person name="Tran Van P."/>
        </authorList>
    </citation>
    <scope>NUCLEOTIDE SEQUENCE</scope>
</reference>
<proteinExistence type="inferred from homology"/>
<dbReference type="OrthoDB" id="8300361at2759"/>
<dbReference type="AlphaFoldDB" id="A0A7R8X1S6"/>
<dbReference type="Pfam" id="PF04380">
    <property type="entry name" value="BMFP"/>
    <property type="match status" value="1"/>
</dbReference>
<dbReference type="HAMAP" id="MF_02216">
    <property type="entry name" value="UbiK"/>
    <property type="match status" value="1"/>
</dbReference>
<dbReference type="PANTHER" id="PTHR38040:SF1">
    <property type="entry name" value="UBIQUINONE BIOSYNTHESIS ACCESSORY FACTOR UBIK"/>
    <property type="match status" value="1"/>
</dbReference>
<dbReference type="GO" id="GO:0005829">
    <property type="term" value="C:cytosol"/>
    <property type="evidence" value="ECO:0007669"/>
    <property type="project" value="TreeGrafter"/>
</dbReference>
<gene>
    <name evidence="1" type="ORF">CTOB1V02_LOCUS16094</name>
</gene>
<dbReference type="PANTHER" id="PTHR38040">
    <property type="entry name" value="UBIQUINONE BIOSYNTHESIS ACCESSORY FACTOR UBIK"/>
    <property type="match status" value="1"/>
</dbReference>
<protein>
    <submittedName>
        <fullName evidence="1">Uncharacterized protein</fullName>
    </submittedName>
</protein>
<evidence type="ECO:0000313" key="1">
    <source>
        <dbReference type="EMBL" id="CAD7238279.1"/>
    </source>
</evidence>
<dbReference type="InterPro" id="IPR007475">
    <property type="entry name" value="UbiK"/>
</dbReference>
<accession>A0A7R8X1S6</accession>
<organism evidence="1">
    <name type="scientific">Cyprideis torosa</name>
    <dbReference type="NCBI Taxonomy" id="163714"/>
    <lineage>
        <taxon>Eukaryota</taxon>
        <taxon>Metazoa</taxon>
        <taxon>Ecdysozoa</taxon>
        <taxon>Arthropoda</taxon>
        <taxon>Crustacea</taxon>
        <taxon>Oligostraca</taxon>
        <taxon>Ostracoda</taxon>
        <taxon>Podocopa</taxon>
        <taxon>Podocopida</taxon>
        <taxon>Cytherocopina</taxon>
        <taxon>Cytheroidea</taxon>
        <taxon>Cytherideidae</taxon>
        <taxon>Cyprideis</taxon>
    </lineage>
</organism>
<sequence length="98" mass="11132">MHQPNERTTSLTGTFMFDPKSLDDMARKFSALIPAPLGQAQEELEKNFKAGLQGLLSKMDLVTREEYDVQVQLLEHSRERLAAMEQRLNALENTAKPD</sequence>